<reference evidence="2 3" key="1">
    <citation type="submission" date="2018-03" db="EMBL/GenBank/DDBJ databases">
        <title>Genomic Encyclopedia of Archaeal and Bacterial Type Strains, Phase II (KMG-II): from individual species to whole genera.</title>
        <authorList>
            <person name="Goeker M."/>
        </authorList>
    </citation>
    <scope>NUCLEOTIDE SEQUENCE [LARGE SCALE GENOMIC DNA]</scope>
    <source>
        <strain evidence="2 3">DSM 44946</strain>
    </source>
</reference>
<dbReference type="Proteomes" id="UP000237797">
    <property type="component" value="Unassembled WGS sequence"/>
</dbReference>
<organism evidence="2 3">
    <name type="scientific">Planifilum fimeticola</name>
    <dbReference type="NCBI Taxonomy" id="201975"/>
    <lineage>
        <taxon>Bacteria</taxon>
        <taxon>Bacillati</taxon>
        <taxon>Bacillota</taxon>
        <taxon>Bacilli</taxon>
        <taxon>Bacillales</taxon>
        <taxon>Thermoactinomycetaceae</taxon>
        <taxon>Planifilum</taxon>
    </lineage>
</organism>
<sequence>MKQKTTVTLLIGDLLIVLLFSAIGRVSHHMVPDPLSVLNTAFPFAVAWLAAGALTGVFKPGSAESVGKAFKVTLLTLVIAAPLGVLLRSLLLGRMMAPSFWIVGSVSLAILMLTWRLLYAYFKKNEA</sequence>
<keyword evidence="1" id="KW-0472">Membrane</keyword>
<keyword evidence="1" id="KW-0812">Transmembrane</keyword>
<evidence type="ECO:0008006" key="4">
    <source>
        <dbReference type="Google" id="ProtNLM"/>
    </source>
</evidence>
<dbReference type="InterPro" id="IPR021414">
    <property type="entry name" value="DUF3054"/>
</dbReference>
<evidence type="ECO:0000256" key="1">
    <source>
        <dbReference type="SAM" id="Phobius"/>
    </source>
</evidence>
<proteinExistence type="predicted"/>
<feature type="transmembrane region" description="Helical" evidence="1">
    <location>
        <begin position="99"/>
        <end position="122"/>
    </location>
</feature>
<evidence type="ECO:0000313" key="3">
    <source>
        <dbReference type="Proteomes" id="UP000237797"/>
    </source>
</evidence>
<protein>
    <recommendedName>
        <fullName evidence="4">DUF3054 family protein</fullName>
    </recommendedName>
</protein>
<dbReference type="EMBL" id="PVNE01000001">
    <property type="protein sequence ID" value="PRX42762.1"/>
    <property type="molecule type" value="Genomic_DNA"/>
</dbReference>
<dbReference type="Pfam" id="PF11255">
    <property type="entry name" value="DUF3054"/>
    <property type="match status" value="1"/>
</dbReference>
<name>A0A2T0LJT7_9BACL</name>
<dbReference type="AlphaFoldDB" id="A0A2T0LJT7"/>
<feature type="transmembrane region" description="Helical" evidence="1">
    <location>
        <begin position="36"/>
        <end position="57"/>
    </location>
</feature>
<dbReference type="OrthoDB" id="2468360at2"/>
<keyword evidence="1" id="KW-1133">Transmembrane helix</keyword>
<dbReference type="RefSeq" id="WP_106343694.1">
    <property type="nucleotide sequence ID" value="NZ_PVNE01000001.1"/>
</dbReference>
<evidence type="ECO:0000313" key="2">
    <source>
        <dbReference type="EMBL" id="PRX42762.1"/>
    </source>
</evidence>
<feature type="transmembrane region" description="Helical" evidence="1">
    <location>
        <begin position="69"/>
        <end position="87"/>
    </location>
</feature>
<keyword evidence="3" id="KW-1185">Reference proteome</keyword>
<accession>A0A2T0LJT7</accession>
<comment type="caution">
    <text evidence="2">The sequence shown here is derived from an EMBL/GenBank/DDBJ whole genome shotgun (WGS) entry which is preliminary data.</text>
</comment>
<dbReference type="PANTHER" id="PTHR35283:SF3">
    <property type="entry name" value="T12C22.21 PROTEIN"/>
    <property type="match status" value="1"/>
</dbReference>
<gene>
    <name evidence="2" type="ORF">CLV97_101253</name>
</gene>
<feature type="transmembrane region" description="Helical" evidence="1">
    <location>
        <begin position="7"/>
        <end position="24"/>
    </location>
</feature>
<dbReference type="PANTHER" id="PTHR35283">
    <property type="entry name" value="T12C22.21 PROTEIN"/>
    <property type="match status" value="1"/>
</dbReference>